<protein>
    <submittedName>
        <fullName evidence="2">Uncharacterized protein</fullName>
    </submittedName>
</protein>
<feature type="compositionally biased region" description="Low complexity" evidence="1">
    <location>
        <begin position="75"/>
        <end position="92"/>
    </location>
</feature>
<organism evidence="2 3">
    <name type="scientific">Stephania yunnanensis</name>
    <dbReference type="NCBI Taxonomy" id="152371"/>
    <lineage>
        <taxon>Eukaryota</taxon>
        <taxon>Viridiplantae</taxon>
        <taxon>Streptophyta</taxon>
        <taxon>Embryophyta</taxon>
        <taxon>Tracheophyta</taxon>
        <taxon>Spermatophyta</taxon>
        <taxon>Magnoliopsida</taxon>
        <taxon>Ranunculales</taxon>
        <taxon>Menispermaceae</taxon>
        <taxon>Menispermoideae</taxon>
        <taxon>Cissampelideae</taxon>
        <taxon>Stephania</taxon>
    </lineage>
</organism>
<sequence>MVTCDSSISDLCPRTVVITLYLLIASRLSISISAWHTISSSSCTPTSACFHSILVTPLHIITSSNVYPHDHGIRPSSSHHATPSPSGHPAHSLGVDDEHTSTSRRALAPHRHSSMRSSSSRLRSSIPQAIEEIPDFFRPPTALAEDEAFKKKSEQMSSNRKSEVGVPGTGISLHSARSISARQHGDTLDELIRRLEEMSTQTPEISIDEDVVYLEVVPEVKGRVYGLRSQVYHRNISSGGASSSRGPAYELHELEKL</sequence>
<dbReference type="EMBL" id="JBBNAF010000009">
    <property type="protein sequence ID" value="KAK9114048.1"/>
    <property type="molecule type" value="Genomic_DNA"/>
</dbReference>
<reference evidence="2 3" key="1">
    <citation type="submission" date="2024-01" db="EMBL/GenBank/DDBJ databases">
        <title>Genome assemblies of Stephania.</title>
        <authorList>
            <person name="Yang L."/>
        </authorList>
    </citation>
    <scope>NUCLEOTIDE SEQUENCE [LARGE SCALE GENOMIC DNA]</scope>
    <source>
        <strain evidence="2">YNDBR</strain>
        <tissue evidence="2">Leaf</tissue>
    </source>
</reference>
<name>A0AAP0IFE2_9MAGN</name>
<comment type="caution">
    <text evidence="2">The sequence shown here is derived from an EMBL/GenBank/DDBJ whole genome shotgun (WGS) entry which is preliminary data.</text>
</comment>
<dbReference type="AlphaFoldDB" id="A0AAP0IFE2"/>
<evidence type="ECO:0000256" key="1">
    <source>
        <dbReference type="SAM" id="MobiDB-lite"/>
    </source>
</evidence>
<feature type="region of interest" description="Disordered" evidence="1">
    <location>
        <begin position="69"/>
        <end position="124"/>
    </location>
</feature>
<feature type="compositionally biased region" description="Low complexity" evidence="1">
    <location>
        <begin position="237"/>
        <end position="246"/>
    </location>
</feature>
<gene>
    <name evidence="2" type="ORF">Syun_020845</name>
</gene>
<evidence type="ECO:0000313" key="2">
    <source>
        <dbReference type="EMBL" id="KAK9114048.1"/>
    </source>
</evidence>
<proteinExistence type="predicted"/>
<feature type="compositionally biased region" description="Low complexity" evidence="1">
    <location>
        <begin position="115"/>
        <end position="124"/>
    </location>
</feature>
<dbReference type="Proteomes" id="UP001420932">
    <property type="component" value="Unassembled WGS sequence"/>
</dbReference>
<accession>A0AAP0IFE2</accession>
<feature type="region of interest" description="Disordered" evidence="1">
    <location>
        <begin position="236"/>
        <end position="257"/>
    </location>
</feature>
<feature type="region of interest" description="Disordered" evidence="1">
    <location>
        <begin position="148"/>
        <end position="168"/>
    </location>
</feature>
<keyword evidence="3" id="KW-1185">Reference proteome</keyword>
<evidence type="ECO:0000313" key="3">
    <source>
        <dbReference type="Proteomes" id="UP001420932"/>
    </source>
</evidence>